<dbReference type="EMBL" id="JADFTS010000004">
    <property type="protein sequence ID" value="KAF9608792.1"/>
    <property type="molecule type" value="Genomic_DNA"/>
</dbReference>
<organism evidence="1 2">
    <name type="scientific">Coptis chinensis</name>
    <dbReference type="NCBI Taxonomy" id="261450"/>
    <lineage>
        <taxon>Eukaryota</taxon>
        <taxon>Viridiplantae</taxon>
        <taxon>Streptophyta</taxon>
        <taxon>Embryophyta</taxon>
        <taxon>Tracheophyta</taxon>
        <taxon>Spermatophyta</taxon>
        <taxon>Magnoliopsida</taxon>
        <taxon>Ranunculales</taxon>
        <taxon>Ranunculaceae</taxon>
        <taxon>Coptidoideae</taxon>
        <taxon>Coptis</taxon>
    </lineage>
</organism>
<dbReference type="PANTHER" id="PTHR31170:SF25">
    <property type="entry name" value="BNAA09G04570D PROTEIN"/>
    <property type="match status" value="1"/>
</dbReference>
<proteinExistence type="predicted"/>
<evidence type="ECO:0000313" key="2">
    <source>
        <dbReference type="Proteomes" id="UP000631114"/>
    </source>
</evidence>
<accession>A0A835I2A7</accession>
<dbReference type="InterPro" id="IPR004158">
    <property type="entry name" value="DUF247_pln"/>
</dbReference>
<protein>
    <submittedName>
        <fullName evidence="1">Uncharacterized protein</fullName>
    </submittedName>
</protein>
<dbReference type="AlphaFoldDB" id="A0A835I2A7"/>
<gene>
    <name evidence="1" type="ORF">IFM89_011561</name>
</gene>
<reference evidence="1 2" key="1">
    <citation type="submission" date="2020-10" db="EMBL/GenBank/DDBJ databases">
        <title>The Coptis chinensis genome and diversification of protoberbering-type alkaloids.</title>
        <authorList>
            <person name="Wang B."/>
            <person name="Shu S."/>
            <person name="Song C."/>
            <person name="Liu Y."/>
        </authorList>
    </citation>
    <scope>NUCLEOTIDE SEQUENCE [LARGE SCALE GENOMIC DNA]</scope>
    <source>
        <strain evidence="1">HL-2020</strain>
        <tissue evidence="1">Leaf</tissue>
    </source>
</reference>
<comment type="caution">
    <text evidence="1">The sequence shown here is derived from an EMBL/GenBank/DDBJ whole genome shotgun (WGS) entry which is preliminary data.</text>
</comment>
<keyword evidence="2" id="KW-1185">Reference proteome</keyword>
<dbReference type="Pfam" id="PF03140">
    <property type="entry name" value="DUF247"/>
    <property type="match status" value="1"/>
</dbReference>
<dbReference type="Proteomes" id="UP000631114">
    <property type="component" value="Unassembled WGS sequence"/>
</dbReference>
<dbReference type="PANTHER" id="PTHR31170">
    <property type="entry name" value="BNAC04G53230D PROTEIN"/>
    <property type="match status" value="1"/>
</dbReference>
<sequence length="369" mass="42230">MAVNSIKSMLQTVHISSEASIYKVPVLLRSVDEAAYTPRMVSFGPLHYGKEELRDMEAHKRQYLKDFLARSPRIKLEDCIGVLKDLEDKALDCYAQTISLNSNDFIKLMLLDACFIIELFLKWRKRNSSGNSIDELIYNKFRMKYWMRFDLLLLENQLPFFVIEKLYDLYLSTSSDRDNVSLLVLTLEYFSYFGLDKKTVEGVVFKGSDSYKVNHILHLCLQCHLPTKARVTSDGDAELIRSATELQNAGIKFKKGRSACLWEVKFTNGMLEIPTVTISDSTNSRFRNLIALEQSGKDEATYFTNYVLLLDCLINTSSDVALLRECGIITSFMGSDEEVSEMINKLCKGVITNQYGGYYRQLCESVNAY</sequence>
<evidence type="ECO:0000313" key="1">
    <source>
        <dbReference type="EMBL" id="KAF9608792.1"/>
    </source>
</evidence>
<dbReference type="OrthoDB" id="672127at2759"/>
<name>A0A835I2A7_9MAGN</name>